<comment type="caution">
    <text evidence="2">The sequence shown here is derived from an EMBL/GenBank/DDBJ whole genome shotgun (WGS) entry which is preliminary data.</text>
</comment>
<dbReference type="EMBL" id="MEUI01000048">
    <property type="protein sequence ID" value="OGC32623.1"/>
    <property type="molecule type" value="Genomic_DNA"/>
</dbReference>
<dbReference type="Proteomes" id="UP000177309">
    <property type="component" value="Unassembled WGS sequence"/>
</dbReference>
<proteinExistence type="predicted"/>
<dbReference type="InterPro" id="IPR011576">
    <property type="entry name" value="Pyridox_Oxase_N"/>
</dbReference>
<dbReference type="PANTHER" id="PTHR34818:SF1">
    <property type="entry name" value="PROTEIN BLI-3"/>
    <property type="match status" value="1"/>
</dbReference>
<name>A0A1F4TKQ2_UNCSA</name>
<dbReference type="AlphaFoldDB" id="A0A1F4TKQ2"/>
<sequence length="142" mass="16411">MDKKTVLEIINKSPVMQLATVDSEGRPHTRGMMPYSADETGIVFHTGSFKPLYKEILNNQNLEVSFFDQAKMLQIRVSGVAKEITDQAFKEKIVSTPGREFLKPWIERQGYDMLKVFKIENCRAVIWTMATNFEYPQKEVVF</sequence>
<dbReference type="Gene3D" id="2.30.110.10">
    <property type="entry name" value="Electron Transport, Fmn-binding Protein, Chain A"/>
    <property type="match status" value="1"/>
</dbReference>
<dbReference type="InterPro" id="IPR012349">
    <property type="entry name" value="Split_barrel_FMN-bd"/>
</dbReference>
<dbReference type="PANTHER" id="PTHR34818">
    <property type="entry name" value="PROTEIN BLI-3"/>
    <property type="match status" value="1"/>
</dbReference>
<gene>
    <name evidence="2" type="ORF">A2462_01995</name>
</gene>
<dbReference type="Pfam" id="PF01243">
    <property type="entry name" value="PNPOx_N"/>
    <property type="match status" value="1"/>
</dbReference>
<dbReference type="SUPFAM" id="SSF50475">
    <property type="entry name" value="FMN-binding split barrel"/>
    <property type="match status" value="1"/>
</dbReference>
<organism evidence="2 3">
    <name type="scientific">candidate division WOR-1 bacterium RIFOXYC2_FULL_41_25</name>
    <dbReference type="NCBI Taxonomy" id="1802586"/>
    <lineage>
        <taxon>Bacteria</taxon>
        <taxon>Bacillati</taxon>
        <taxon>Saganbacteria</taxon>
    </lineage>
</organism>
<accession>A0A1F4TKQ2</accession>
<feature type="domain" description="Pyridoxamine 5'-phosphate oxidase N-terminal" evidence="1">
    <location>
        <begin position="4"/>
        <end position="108"/>
    </location>
</feature>
<dbReference type="InterPro" id="IPR052917">
    <property type="entry name" value="Stress-Dev_Protein"/>
</dbReference>
<reference evidence="2 3" key="1">
    <citation type="journal article" date="2016" name="Nat. Commun.">
        <title>Thousands of microbial genomes shed light on interconnected biogeochemical processes in an aquifer system.</title>
        <authorList>
            <person name="Anantharaman K."/>
            <person name="Brown C.T."/>
            <person name="Hug L.A."/>
            <person name="Sharon I."/>
            <person name="Castelle C.J."/>
            <person name="Probst A.J."/>
            <person name="Thomas B.C."/>
            <person name="Singh A."/>
            <person name="Wilkins M.J."/>
            <person name="Karaoz U."/>
            <person name="Brodie E.L."/>
            <person name="Williams K.H."/>
            <person name="Hubbard S.S."/>
            <person name="Banfield J.F."/>
        </authorList>
    </citation>
    <scope>NUCLEOTIDE SEQUENCE [LARGE SCALE GENOMIC DNA]</scope>
</reference>
<evidence type="ECO:0000259" key="1">
    <source>
        <dbReference type="Pfam" id="PF01243"/>
    </source>
</evidence>
<protein>
    <submittedName>
        <fullName evidence="2">Pyridoxamine 5'-phosphate oxidase</fullName>
    </submittedName>
</protein>
<evidence type="ECO:0000313" key="3">
    <source>
        <dbReference type="Proteomes" id="UP000177309"/>
    </source>
</evidence>
<evidence type="ECO:0000313" key="2">
    <source>
        <dbReference type="EMBL" id="OGC32623.1"/>
    </source>
</evidence>